<dbReference type="EMBL" id="KE647264">
    <property type="protein sequence ID" value="EQB60643.1"/>
    <property type="molecule type" value="Genomic_DNA"/>
</dbReference>
<evidence type="ECO:0000313" key="1">
    <source>
        <dbReference type="EMBL" id="EQB60643.1"/>
    </source>
</evidence>
<reference evidence="1 2" key="1">
    <citation type="journal article" date="2013" name="BMC Genomics">
        <title>Genome sequencing and comparative genomics of honey bee microsporidia, Nosema apis reveal novel insights into host-parasite interactions.</title>
        <authorList>
            <person name="Chen Yp."/>
            <person name="Pettis J.S."/>
            <person name="Zhao Y."/>
            <person name="Liu X."/>
            <person name="Tallon L.J."/>
            <person name="Sadzewicz L.D."/>
            <person name="Li R."/>
            <person name="Zheng H."/>
            <person name="Huang S."/>
            <person name="Zhang X."/>
            <person name="Hamilton M.C."/>
            <person name="Pernal S.F."/>
            <person name="Melathopoulos A.P."/>
            <person name="Yan X."/>
            <person name="Evans J.D."/>
        </authorList>
    </citation>
    <scope>NUCLEOTIDE SEQUENCE [LARGE SCALE GENOMIC DNA]</scope>
    <source>
        <strain evidence="1 2">BRL 01</strain>
    </source>
</reference>
<dbReference type="Proteomes" id="UP000053780">
    <property type="component" value="Unassembled WGS sequence"/>
</dbReference>
<protein>
    <submittedName>
        <fullName evidence="1">Uncharacterized protein</fullName>
    </submittedName>
</protein>
<gene>
    <name evidence="1" type="ORF">NAPIS_ORF01785</name>
</gene>
<accession>T0L842</accession>
<dbReference type="VEuPathDB" id="MicrosporidiaDB:NAPIS_ORF01785"/>
<evidence type="ECO:0000313" key="2">
    <source>
        <dbReference type="Proteomes" id="UP000053780"/>
    </source>
</evidence>
<organism evidence="1 2">
    <name type="scientific">Vairimorpha apis BRL 01</name>
    <dbReference type="NCBI Taxonomy" id="1037528"/>
    <lineage>
        <taxon>Eukaryota</taxon>
        <taxon>Fungi</taxon>
        <taxon>Fungi incertae sedis</taxon>
        <taxon>Microsporidia</taxon>
        <taxon>Nosematidae</taxon>
        <taxon>Vairimorpha</taxon>
    </lineage>
</organism>
<name>T0L842_9MICR</name>
<proteinExistence type="predicted"/>
<dbReference type="HOGENOM" id="CLU_1971165_0_0_1"/>
<sequence>MTDKYKLKLKLKKQELTNKFKLKLKEILNEIPLSIRHLPLITILDALKQDNDCDTIQIIDKTKAQKRQSIVCLNFGEQIKYDGKVFTDSKGKTKNDSLDSDLKALLKDAKRLADRYGRDLSLFKNEI</sequence>
<keyword evidence="2" id="KW-1185">Reference proteome</keyword>
<dbReference type="AlphaFoldDB" id="T0L842"/>